<organism evidence="2 3">
    <name type="scientific">Colletotrichum zoysiae</name>
    <dbReference type="NCBI Taxonomy" id="1216348"/>
    <lineage>
        <taxon>Eukaryota</taxon>
        <taxon>Fungi</taxon>
        <taxon>Dikarya</taxon>
        <taxon>Ascomycota</taxon>
        <taxon>Pezizomycotina</taxon>
        <taxon>Sordariomycetes</taxon>
        <taxon>Hypocreomycetidae</taxon>
        <taxon>Glomerellales</taxon>
        <taxon>Glomerellaceae</taxon>
        <taxon>Colletotrichum</taxon>
        <taxon>Colletotrichum graminicola species complex</taxon>
    </lineage>
</organism>
<feature type="chain" id="PRO_5041960860" evidence="1">
    <location>
        <begin position="26"/>
        <end position="216"/>
    </location>
</feature>
<dbReference type="InterPro" id="IPR045564">
    <property type="entry name" value="DUF5910"/>
</dbReference>
<evidence type="ECO:0000313" key="3">
    <source>
        <dbReference type="Proteomes" id="UP001232148"/>
    </source>
</evidence>
<dbReference type="Proteomes" id="UP001232148">
    <property type="component" value="Unassembled WGS sequence"/>
</dbReference>
<keyword evidence="1" id="KW-0732">Signal</keyword>
<dbReference type="AlphaFoldDB" id="A0AAD9H277"/>
<keyword evidence="3" id="KW-1185">Reference proteome</keyword>
<sequence length="216" mass="24747">MMRSDYLSPVFLFLALGFLSITAQAKKVTIGYRTASQVKEALEINRRNRPFRDPEFDWDWLPSQIGHGVYLGRKPASWGGSPMKVNWYCVIKADEHLLKAAPKIWIPKYYGSRAHSASSKPEQLWGSKEQEVAQYVKAYNLRPDETLRFSYIAYRGDDLQMVIPTKLANADSLGLFGKCFKTGKELLAYENDVIHWEKWNIQGNPGEPDEREVGLD</sequence>
<accession>A0AAD9H277</accession>
<reference evidence="2" key="1">
    <citation type="submission" date="2021-06" db="EMBL/GenBank/DDBJ databases">
        <title>Comparative genomics, transcriptomics and evolutionary studies reveal genomic signatures of adaptation to plant cell wall in hemibiotrophic fungi.</title>
        <authorList>
            <consortium name="DOE Joint Genome Institute"/>
            <person name="Baroncelli R."/>
            <person name="Diaz J.F."/>
            <person name="Benocci T."/>
            <person name="Peng M."/>
            <person name="Battaglia E."/>
            <person name="Haridas S."/>
            <person name="Andreopoulos W."/>
            <person name="Labutti K."/>
            <person name="Pangilinan J."/>
            <person name="Floch G.L."/>
            <person name="Makela M.R."/>
            <person name="Henrissat B."/>
            <person name="Grigoriev I.V."/>
            <person name="Crouch J.A."/>
            <person name="De Vries R.P."/>
            <person name="Sukno S.A."/>
            <person name="Thon M.R."/>
        </authorList>
    </citation>
    <scope>NUCLEOTIDE SEQUENCE</scope>
    <source>
        <strain evidence="2">MAFF235873</strain>
    </source>
</reference>
<name>A0AAD9H277_9PEZI</name>
<dbReference type="Pfam" id="PF19287">
    <property type="entry name" value="DUF5910"/>
    <property type="match status" value="1"/>
</dbReference>
<comment type="caution">
    <text evidence="2">The sequence shown here is derived from an EMBL/GenBank/DDBJ whole genome shotgun (WGS) entry which is preliminary data.</text>
</comment>
<gene>
    <name evidence="2" type="ORF">LX32DRAFT_668873</name>
</gene>
<feature type="signal peptide" evidence="1">
    <location>
        <begin position="1"/>
        <end position="25"/>
    </location>
</feature>
<protein>
    <submittedName>
        <fullName evidence="2">Uncharacterized protein</fullName>
    </submittedName>
</protein>
<dbReference type="EMBL" id="MU843142">
    <property type="protein sequence ID" value="KAK2021048.1"/>
    <property type="molecule type" value="Genomic_DNA"/>
</dbReference>
<evidence type="ECO:0000256" key="1">
    <source>
        <dbReference type="SAM" id="SignalP"/>
    </source>
</evidence>
<evidence type="ECO:0000313" key="2">
    <source>
        <dbReference type="EMBL" id="KAK2021048.1"/>
    </source>
</evidence>
<proteinExistence type="predicted"/>